<protein>
    <submittedName>
        <fullName evidence="6">Pirin family protein</fullName>
    </submittedName>
</protein>
<dbReference type="RefSeq" id="WP_134422765.1">
    <property type="nucleotide sequence ID" value="NZ_SOHA01000004.1"/>
</dbReference>
<dbReference type="OrthoDB" id="9780903at2"/>
<dbReference type="Pfam" id="PF02678">
    <property type="entry name" value="Pirin"/>
    <property type="match status" value="1"/>
</dbReference>
<dbReference type="InterPro" id="IPR008778">
    <property type="entry name" value="Pirin_C_dom"/>
</dbReference>
<proteinExistence type="inferred from homology"/>
<dbReference type="InterPro" id="IPR012093">
    <property type="entry name" value="Pirin"/>
</dbReference>
<evidence type="ECO:0000259" key="5">
    <source>
        <dbReference type="Pfam" id="PF05726"/>
    </source>
</evidence>
<evidence type="ECO:0000259" key="4">
    <source>
        <dbReference type="Pfam" id="PF02678"/>
    </source>
</evidence>
<evidence type="ECO:0000313" key="6">
    <source>
        <dbReference type="EMBL" id="TFD33783.1"/>
    </source>
</evidence>
<dbReference type="EMBL" id="SOHA01000004">
    <property type="protein sequence ID" value="TFD33783.1"/>
    <property type="molecule type" value="Genomic_DNA"/>
</dbReference>
<evidence type="ECO:0000256" key="3">
    <source>
        <dbReference type="RuleBase" id="RU003457"/>
    </source>
</evidence>
<dbReference type="InterPro" id="IPR003829">
    <property type="entry name" value="Pirin_N_dom"/>
</dbReference>
<dbReference type="Proteomes" id="UP000297472">
    <property type="component" value="Unassembled WGS sequence"/>
</dbReference>
<dbReference type="PANTHER" id="PTHR13903">
    <property type="entry name" value="PIRIN-RELATED"/>
    <property type="match status" value="1"/>
</dbReference>
<feature type="binding site" evidence="2">
    <location>
        <position position="121"/>
    </location>
    <ligand>
        <name>Fe cation</name>
        <dbReference type="ChEBI" id="CHEBI:24875"/>
    </ligand>
</feature>
<reference evidence="6 7" key="1">
    <citation type="submission" date="2019-03" db="EMBL/GenBank/DDBJ databases">
        <title>Genomics of glacier-inhabiting Cryobacterium strains.</title>
        <authorList>
            <person name="Liu Q."/>
            <person name="Xin Y.-H."/>
        </authorList>
    </citation>
    <scope>NUCLEOTIDE SEQUENCE [LARGE SCALE GENOMIC DNA]</scope>
    <source>
        <strain evidence="6 7">TMT1-51</strain>
    </source>
</reference>
<dbReference type="InterPro" id="IPR011051">
    <property type="entry name" value="RmlC_Cupin_sf"/>
</dbReference>
<organism evidence="6 7">
    <name type="scientific">Cryobacterium cryoconiti</name>
    <dbReference type="NCBI Taxonomy" id="1259239"/>
    <lineage>
        <taxon>Bacteria</taxon>
        <taxon>Bacillati</taxon>
        <taxon>Actinomycetota</taxon>
        <taxon>Actinomycetes</taxon>
        <taxon>Micrococcales</taxon>
        <taxon>Microbacteriaceae</taxon>
        <taxon>Cryobacterium</taxon>
    </lineage>
</organism>
<feature type="binding site" evidence="2">
    <location>
        <position position="77"/>
    </location>
    <ligand>
        <name>Fe cation</name>
        <dbReference type="ChEBI" id="CHEBI:24875"/>
    </ligand>
</feature>
<feature type="binding site" evidence="2">
    <location>
        <position position="123"/>
    </location>
    <ligand>
        <name>Fe cation</name>
        <dbReference type="ChEBI" id="CHEBI:24875"/>
    </ligand>
</feature>
<evidence type="ECO:0000256" key="1">
    <source>
        <dbReference type="ARBA" id="ARBA00008416"/>
    </source>
</evidence>
<dbReference type="PIRSF" id="PIRSF006232">
    <property type="entry name" value="Pirin"/>
    <property type="match status" value="1"/>
</dbReference>
<comment type="cofactor">
    <cofactor evidence="2">
        <name>Fe cation</name>
        <dbReference type="ChEBI" id="CHEBI:24875"/>
    </cofactor>
    <text evidence="2">Binds 1 Fe cation per subunit.</text>
</comment>
<feature type="domain" description="Pirin C-terminal" evidence="5">
    <location>
        <begin position="191"/>
        <end position="289"/>
    </location>
</feature>
<dbReference type="CDD" id="cd02247">
    <property type="entry name" value="cupin_pirin_C"/>
    <property type="match status" value="1"/>
</dbReference>
<dbReference type="SUPFAM" id="SSF51182">
    <property type="entry name" value="RmlC-like cupins"/>
    <property type="match status" value="1"/>
</dbReference>
<name>A0A4Y8K347_9MICO</name>
<dbReference type="PANTHER" id="PTHR13903:SF8">
    <property type="entry name" value="PIRIN"/>
    <property type="match status" value="1"/>
</dbReference>
<dbReference type="InterPro" id="IPR014710">
    <property type="entry name" value="RmlC-like_jellyroll"/>
</dbReference>
<evidence type="ECO:0000256" key="2">
    <source>
        <dbReference type="PIRSR" id="PIRSR006232-1"/>
    </source>
</evidence>
<accession>A0A4Y8K347</accession>
<dbReference type="Pfam" id="PF05726">
    <property type="entry name" value="Pirin_C"/>
    <property type="match status" value="1"/>
</dbReference>
<gene>
    <name evidence="6" type="ORF">E3T49_01340</name>
</gene>
<feature type="binding site" evidence="2">
    <location>
        <position position="79"/>
    </location>
    <ligand>
        <name>Fe cation</name>
        <dbReference type="ChEBI" id="CHEBI:24875"/>
    </ligand>
</feature>
<evidence type="ECO:0000313" key="7">
    <source>
        <dbReference type="Proteomes" id="UP000297472"/>
    </source>
</evidence>
<comment type="caution">
    <text evidence="6">The sequence shown here is derived from an EMBL/GenBank/DDBJ whole genome shotgun (WGS) entry which is preliminary data.</text>
</comment>
<dbReference type="AlphaFoldDB" id="A0A4Y8K347"/>
<sequence>MSNLEREPAEVIAECAAETDARARLIRYLPRDVPLGGPRAMNVRRTLPQRGRSTIGAWCFIDHYGPDAVTAMLVPPHPHTGLQTVSWLFEGEIEHRDSTGTHAPVRPGELNLMTAGQGVSHSEVSPAGSRSLHGVQLWIALPDRHRHQAPHFESHRIPPVVLDGVGLRVFAGELAGIRSPAAVYSPLVGAELTLPAGVAVDLPVDTSFEHGVLVDAGTVAVEGSTLARWELGYVEPGRGIIRLANETMQPARVILLGGQPLGEQLVMWWNFVGRSHDEITRWRDEWQSAVIEGTDAAGRFGTVAGFEGPPLPAPQLPTVRLKPRN</sequence>
<keyword evidence="7" id="KW-1185">Reference proteome</keyword>
<keyword evidence="2" id="KW-0408">Iron</keyword>
<feature type="domain" description="Pirin N-terminal" evidence="4">
    <location>
        <begin position="42"/>
        <end position="139"/>
    </location>
</feature>
<dbReference type="GO" id="GO:0046872">
    <property type="term" value="F:metal ion binding"/>
    <property type="evidence" value="ECO:0007669"/>
    <property type="project" value="UniProtKB-KW"/>
</dbReference>
<keyword evidence="2" id="KW-0479">Metal-binding</keyword>
<comment type="similarity">
    <text evidence="1 3">Belongs to the pirin family.</text>
</comment>
<dbReference type="CDD" id="cd02909">
    <property type="entry name" value="cupin_pirin_N"/>
    <property type="match status" value="1"/>
</dbReference>
<dbReference type="Gene3D" id="2.60.120.10">
    <property type="entry name" value="Jelly Rolls"/>
    <property type="match status" value="2"/>
</dbReference>